<dbReference type="RefSeq" id="WP_145370377.1">
    <property type="nucleotide sequence ID" value="NZ_CP036275.1"/>
</dbReference>
<dbReference type="EMBL" id="CP036275">
    <property type="protein sequence ID" value="QDU39168.1"/>
    <property type="molecule type" value="Genomic_DNA"/>
</dbReference>
<dbReference type="OrthoDB" id="9794343at2"/>
<keyword evidence="2" id="KW-1133">Transmembrane helix</keyword>
<dbReference type="AlphaFoldDB" id="A0A517Z9K7"/>
<evidence type="ECO:0000256" key="2">
    <source>
        <dbReference type="SAM" id="Phobius"/>
    </source>
</evidence>
<feature type="domain" description="DUF2062" evidence="3">
    <location>
        <begin position="13"/>
        <end position="163"/>
    </location>
</feature>
<accession>A0A517Z9K7</accession>
<protein>
    <recommendedName>
        <fullName evidence="3">DUF2062 domain-containing protein</fullName>
    </recommendedName>
</protein>
<feature type="transmembrane region" description="Helical" evidence="2">
    <location>
        <begin position="68"/>
        <end position="88"/>
    </location>
</feature>
<feature type="transmembrane region" description="Helical" evidence="2">
    <location>
        <begin position="29"/>
        <end position="56"/>
    </location>
</feature>
<dbReference type="PANTHER" id="PTHR40547">
    <property type="entry name" value="SLL0298 PROTEIN"/>
    <property type="match status" value="1"/>
</dbReference>
<dbReference type="Pfam" id="PF09835">
    <property type="entry name" value="DUF2062"/>
    <property type="match status" value="1"/>
</dbReference>
<evidence type="ECO:0000313" key="5">
    <source>
        <dbReference type="Proteomes" id="UP000320496"/>
    </source>
</evidence>
<feature type="region of interest" description="Disordered" evidence="1">
    <location>
        <begin position="162"/>
        <end position="187"/>
    </location>
</feature>
<keyword evidence="5" id="KW-1185">Reference proteome</keyword>
<feature type="compositionally biased region" description="Basic and acidic residues" evidence="1">
    <location>
        <begin position="177"/>
        <end position="187"/>
    </location>
</feature>
<gene>
    <name evidence="4" type="ORF">Mal4_35040</name>
</gene>
<dbReference type="KEGG" id="mri:Mal4_35040"/>
<dbReference type="Proteomes" id="UP000320496">
    <property type="component" value="Chromosome"/>
</dbReference>
<feature type="transmembrane region" description="Helical" evidence="2">
    <location>
        <begin position="125"/>
        <end position="152"/>
    </location>
</feature>
<keyword evidence="2" id="KW-0472">Membrane</keyword>
<evidence type="ECO:0000256" key="1">
    <source>
        <dbReference type="SAM" id="MobiDB-lite"/>
    </source>
</evidence>
<dbReference type="PANTHER" id="PTHR40547:SF1">
    <property type="entry name" value="SLL0298 PROTEIN"/>
    <property type="match status" value="1"/>
</dbReference>
<evidence type="ECO:0000259" key="3">
    <source>
        <dbReference type="Pfam" id="PF09835"/>
    </source>
</evidence>
<name>A0A517Z9K7_9PLAN</name>
<evidence type="ECO:0000313" key="4">
    <source>
        <dbReference type="EMBL" id="QDU39168.1"/>
    </source>
</evidence>
<reference evidence="4 5" key="1">
    <citation type="submission" date="2019-02" db="EMBL/GenBank/DDBJ databases">
        <title>Deep-cultivation of Planctomycetes and their phenomic and genomic characterization uncovers novel biology.</title>
        <authorList>
            <person name="Wiegand S."/>
            <person name="Jogler M."/>
            <person name="Boedeker C."/>
            <person name="Pinto D."/>
            <person name="Vollmers J."/>
            <person name="Rivas-Marin E."/>
            <person name="Kohn T."/>
            <person name="Peeters S.H."/>
            <person name="Heuer A."/>
            <person name="Rast P."/>
            <person name="Oberbeckmann S."/>
            <person name="Bunk B."/>
            <person name="Jeske O."/>
            <person name="Meyerdierks A."/>
            <person name="Storesund J.E."/>
            <person name="Kallscheuer N."/>
            <person name="Luecker S."/>
            <person name="Lage O.M."/>
            <person name="Pohl T."/>
            <person name="Merkel B.J."/>
            <person name="Hornburger P."/>
            <person name="Mueller R.-W."/>
            <person name="Bruemmer F."/>
            <person name="Labrenz M."/>
            <person name="Spormann A.M."/>
            <person name="Op den Camp H."/>
            <person name="Overmann J."/>
            <person name="Amann R."/>
            <person name="Jetten M.S.M."/>
            <person name="Mascher T."/>
            <person name="Medema M.H."/>
            <person name="Devos D.P."/>
            <person name="Kaster A.-K."/>
            <person name="Ovreas L."/>
            <person name="Rohde M."/>
            <person name="Galperin M.Y."/>
            <person name="Jogler C."/>
        </authorList>
    </citation>
    <scope>NUCLEOTIDE SEQUENCE [LARGE SCALE GENOMIC DNA]</scope>
    <source>
        <strain evidence="4 5">Mal4</strain>
    </source>
</reference>
<sequence length="187" mass="20945">MSQNRLYWYLHPRRLLHAVLTVDDSPHSIALGTAIGMAVAMTPTVGIQMIIVLIVAFLTCRLFSFSRVAALITVYVSNPFTVIPIYWFNYKVGTLFVHGTVTHEEFASLLHYEGLRAWWDSFCALFLRVGAPLLIGSAIVATLVGLITYPLMRRLLASMPRKKSHTVKPPQPIGAPERTEEQHRVAS</sequence>
<proteinExistence type="predicted"/>
<dbReference type="InterPro" id="IPR018639">
    <property type="entry name" value="DUF2062"/>
</dbReference>
<organism evidence="4 5">
    <name type="scientific">Maioricimonas rarisocia</name>
    <dbReference type="NCBI Taxonomy" id="2528026"/>
    <lineage>
        <taxon>Bacteria</taxon>
        <taxon>Pseudomonadati</taxon>
        <taxon>Planctomycetota</taxon>
        <taxon>Planctomycetia</taxon>
        <taxon>Planctomycetales</taxon>
        <taxon>Planctomycetaceae</taxon>
        <taxon>Maioricimonas</taxon>
    </lineage>
</organism>
<keyword evidence="2" id="KW-0812">Transmembrane</keyword>